<evidence type="ECO:0000313" key="2">
    <source>
        <dbReference type="EMBL" id="HJC46873.1"/>
    </source>
</evidence>
<evidence type="ECO:0000313" key="3">
    <source>
        <dbReference type="Proteomes" id="UP000823883"/>
    </source>
</evidence>
<reference evidence="2" key="2">
    <citation type="submission" date="2021-04" db="EMBL/GenBank/DDBJ databases">
        <authorList>
            <person name="Gilroy R."/>
        </authorList>
    </citation>
    <scope>NUCLEOTIDE SEQUENCE</scope>
    <source>
        <strain evidence="2">CHK183-5548</strain>
    </source>
</reference>
<dbReference type="AlphaFoldDB" id="A0A9D2T4K6"/>
<name>A0A9D2T4K6_9FIRM</name>
<sequence length="466" mass="51265">MKIVLQQTDICAAGLKELLLNELRGRLRELDLEKTYKVSLLFDETASMLWTKAEEFVIPAEALPRYLRDKELKGKEKIYELLSYQLRQAEECTEACGIKSFHFSVTGMSLQDPDSLELWLEEDSSGYGKEEKGGGRKRKKEHPPKVYSIMPSMRSFGKNLAELERRWTEELVKAFGDRKIYENYEKILGWGRLRMILNGVKTDYGCTAFLFPGEKEKVQAEFLRRVKAEADSGAGAAGDSTEKAGTEKTGAERADGRPADGAGEEAGAEFRTAGRGRKDELGEEECLAVICTFPVLRLTKSGKPGKRRAGTAELVTDGRTIRLRMTGKVSAAARPVSDAELSASVAARLGSDAASSAPAATLSVRADGERAGTNAQLLSEIRQMIRQADEWLRKQELALDTEPAEQILAFMDLKGMLRKIRLDRLPGPGRAGKTVRAGEADGRAGEISRTGNAAGSAPERKQESRK</sequence>
<feature type="region of interest" description="Disordered" evidence="1">
    <location>
        <begin position="425"/>
        <end position="466"/>
    </location>
</feature>
<feature type="compositionally biased region" description="Basic and acidic residues" evidence="1">
    <location>
        <begin position="436"/>
        <end position="446"/>
    </location>
</feature>
<evidence type="ECO:0000256" key="1">
    <source>
        <dbReference type="SAM" id="MobiDB-lite"/>
    </source>
</evidence>
<organism evidence="2 3">
    <name type="scientific">Candidatus Lachnoclostridium pullistercoris</name>
    <dbReference type="NCBI Taxonomy" id="2838632"/>
    <lineage>
        <taxon>Bacteria</taxon>
        <taxon>Bacillati</taxon>
        <taxon>Bacillota</taxon>
        <taxon>Clostridia</taxon>
        <taxon>Lachnospirales</taxon>
        <taxon>Lachnospiraceae</taxon>
    </lineage>
</organism>
<protein>
    <submittedName>
        <fullName evidence="2">Uncharacterized protein</fullName>
    </submittedName>
</protein>
<comment type="caution">
    <text evidence="2">The sequence shown here is derived from an EMBL/GenBank/DDBJ whole genome shotgun (WGS) entry which is preliminary data.</text>
</comment>
<proteinExistence type="predicted"/>
<accession>A0A9D2T4K6</accession>
<gene>
    <name evidence="2" type="ORF">IAA04_02330</name>
</gene>
<feature type="region of interest" description="Disordered" evidence="1">
    <location>
        <begin position="231"/>
        <end position="276"/>
    </location>
</feature>
<reference evidence="2" key="1">
    <citation type="journal article" date="2021" name="PeerJ">
        <title>Extensive microbial diversity within the chicken gut microbiome revealed by metagenomics and culture.</title>
        <authorList>
            <person name="Gilroy R."/>
            <person name="Ravi A."/>
            <person name="Getino M."/>
            <person name="Pursley I."/>
            <person name="Horton D.L."/>
            <person name="Alikhan N.F."/>
            <person name="Baker D."/>
            <person name="Gharbi K."/>
            <person name="Hall N."/>
            <person name="Watson M."/>
            <person name="Adriaenssens E.M."/>
            <person name="Foster-Nyarko E."/>
            <person name="Jarju S."/>
            <person name="Secka A."/>
            <person name="Antonio M."/>
            <person name="Oren A."/>
            <person name="Chaudhuri R.R."/>
            <person name="La Ragione R."/>
            <person name="Hildebrand F."/>
            <person name="Pallen M.J."/>
        </authorList>
    </citation>
    <scope>NUCLEOTIDE SEQUENCE</scope>
    <source>
        <strain evidence="2">CHK183-5548</strain>
    </source>
</reference>
<feature type="compositionally biased region" description="Basic and acidic residues" evidence="1">
    <location>
        <begin position="240"/>
        <end position="258"/>
    </location>
</feature>
<dbReference type="Proteomes" id="UP000823883">
    <property type="component" value="Unassembled WGS sequence"/>
</dbReference>
<dbReference type="EMBL" id="DWWL01000010">
    <property type="protein sequence ID" value="HJC46873.1"/>
    <property type="molecule type" value="Genomic_DNA"/>
</dbReference>